<name>A0A212JZT5_9PROT</name>
<accession>A0A212JZT5</accession>
<dbReference type="EMBL" id="FLUO01000001">
    <property type="protein sequence ID" value="SBW04888.1"/>
    <property type="molecule type" value="Genomic_DNA"/>
</dbReference>
<proteinExistence type="predicted"/>
<organism evidence="1">
    <name type="scientific">uncultured Alphaproteobacteria bacterium</name>
    <dbReference type="NCBI Taxonomy" id="91750"/>
    <lineage>
        <taxon>Bacteria</taxon>
        <taxon>Pseudomonadati</taxon>
        <taxon>Pseudomonadota</taxon>
        <taxon>Alphaproteobacteria</taxon>
        <taxon>environmental samples</taxon>
    </lineage>
</organism>
<protein>
    <submittedName>
        <fullName evidence="1">Uncharacterized protein</fullName>
    </submittedName>
</protein>
<sequence length="71" mass="8194">MAQVDLFGNRRVDIAGHSNIRCTGYGAWWQPAFKYLIDIAEPKVLVVPNKQWRLWSQAMRLDVDIHVSGVR</sequence>
<dbReference type="AlphaFoldDB" id="A0A212JZT5"/>
<evidence type="ECO:0000313" key="1">
    <source>
        <dbReference type="EMBL" id="SBW04888.1"/>
    </source>
</evidence>
<gene>
    <name evidence="1" type="ORF">KL86APRO_11911</name>
</gene>
<reference evidence="1" key="1">
    <citation type="submission" date="2016-04" db="EMBL/GenBank/DDBJ databases">
        <authorList>
            <person name="Evans L.H."/>
            <person name="Alamgir A."/>
            <person name="Owens N."/>
            <person name="Weber N.D."/>
            <person name="Virtaneva K."/>
            <person name="Barbian K."/>
            <person name="Babar A."/>
            <person name="Rosenke K."/>
        </authorList>
    </citation>
    <scope>NUCLEOTIDE SEQUENCE</scope>
    <source>
        <strain evidence="1">86</strain>
    </source>
</reference>